<comment type="caution">
    <text evidence="4">The sequence shown here is derived from an EMBL/GenBank/DDBJ whole genome shotgun (WGS) entry which is preliminary data.</text>
</comment>
<evidence type="ECO:0000313" key="5">
    <source>
        <dbReference type="Proteomes" id="UP000821866"/>
    </source>
</evidence>
<keyword evidence="5" id="KW-1185">Reference proteome</keyword>
<keyword evidence="1" id="KW-1015">Disulfide bond</keyword>
<dbReference type="GO" id="GO:0007005">
    <property type="term" value="P:mitochondrion organization"/>
    <property type="evidence" value="ECO:0007669"/>
    <property type="project" value="InterPro"/>
</dbReference>
<dbReference type="InterPro" id="IPR055304">
    <property type="entry name" value="CHCHD2/10-like"/>
</dbReference>
<dbReference type="GO" id="GO:0005739">
    <property type="term" value="C:mitochondrion"/>
    <property type="evidence" value="ECO:0007669"/>
    <property type="project" value="TreeGrafter"/>
</dbReference>
<dbReference type="VEuPathDB" id="VectorBase:LOC119175079"/>
<reference evidence="4" key="2">
    <citation type="submission" date="2021-09" db="EMBL/GenBank/DDBJ databases">
        <authorList>
            <person name="Jia N."/>
            <person name="Wang J."/>
            <person name="Shi W."/>
            <person name="Du L."/>
            <person name="Sun Y."/>
            <person name="Zhan W."/>
            <person name="Jiang J."/>
            <person name="Wang Q."/>
            <person name="Zhang B."/>
            <person name="Ji P."/>
            <person name="Sakyi L.B."/>
            <person name="Cui X."/>
            <person name="Yuan T."/>
            <person name="Jiang B."/>
            <person name="Yang W."/>
            <person name="Lam T.T.-Y."/>
            <person name="Chang Q."/>
            <person name="Ding S."/>
            <person name="Wang X."/>
            <person name="Zhu J."/>
            <person name="Ruan X."/>
            <person name="Zhao L."/>
            <person name="Wei J."/>
            <person name="Que T."/>
            <person name="Du C."/>
            <person name="Cheng J."/>
            <person name="Dai P."/>
            <person name="Han X."/>
            <person name="Huang E."/>
            <person name="Gao Y."/>
            <person name="Liu J."/>
            <person name="Shao H."/>
            <person name="Ye R."/>
            <person name="Li L."/>
            <person name="Wei W."/>
            <person name="Wang X."/>
            <person name="Wang C."/>
            <person name="Huo Q."/>
            <person name="Li W."/>
            <person name="Guo W."/>
            <person name="Chen H."/>
            <person name="Chen S."/>
            <person name="Zhou L."/>
            <person name="Zhou L."/>
            <person name="Ni X."/>
            <person name="Tian J."/>
            <person name="Zhou Y."/>
            <person name="Sheng Y."/>
            <person name="Liu T."/>
            <person name="Pan Y."/>
            <person name="Xia L."/>
            <person name="Li J."/>
            <person name="Zhao F."/>
            <person name="Cao W."/>
        </authorList>
    </citation>
    <scope>NUCLEOTIDE SEQUENCE</scope>
    <source>
        <strain evidence="4">Rmic-2018</strain>
        <tissue evidence="4">Larvae</tissue>
    </source>
</reference>
<dbReference type="Pfam" id="PF06747">
    <property type="entry name" value="CHCH"/>
    <property type="match status" value="1"/>
</dbReference>
<name>A0A9J6F8L9_RHIMP</name>
<dbReference type="PROSITE" id="PS51808">
    <property type="entry name" value="CHCH"/>
    <property type="match status" value="1"/>
</dbReference>
<dbReference type="Proteomes" id="UP000821866">
    <property type="component" value="Chromosome 1"/>
</dbReference>
<evidence type="ECO:0000313" key="4">
    <source>
        <dbReference type="EMBL" id="KAH8042189.1"/>
    </source>
</evidence>
<proteinExistence type="predicted"/>
<feature type="domain" description="CHCH" evidence="3">
    <location>
        <begin position="135"/>
        <end position="167"/>
    </location>
</feature>
<feature type="compositionally biased region" description="Low complexity" evidence="2">
    <location>
        <begin position="39"/>
        <end position="59"/>
    </location>
</feature>
<organism evidence="4 5">
    <name type="scientific">Rhipicephalus microplus</name>
    <name type="common">Cattle tick</name>
    <name type="synonym">Boophilus microplus</name>
    <dbReference type="NCBI Taxonomy" id="6941"/>
    <lineage>
        <taxon>Eukaryota</taxon>
        <taxon>Metazoa</taxon>
        <taxon>Ecdysozoa</taxon>
        <taxon>Arthropoda</taxon>
        <taxon>Chelicerata</taxon>
        <taxon>Arachnida</taxon>
        <taxon>Acari</taxon>
        <taxon>Parasitiformes</taxon>
        <taxon>Ixodida</taxon>
        <taxon>Ixodoidea</taxon>
        <taxon>Ixodidae</taxon>
        <taxon>Rhipicephalinae</taxon>
        <taxon>Rhipicephalus</taxon>
        <taxon>Boophilus</taxon>
    </lineage>
</organism>
<dbReference type="InterPro" id="IPR010625">
    <property type="entry name" value="CHCH"/>
</dbReference>
<evidence type="ECO:0000256" key="1">
    <source>
        <dbReference type="ARBA" id="ARBA00023157"/>
    </source>
</evidence>
<dbReference type="PANTHER" id="PTHR13523">
    <property type="entry name" value="COILED-COIL-HELIX-COILED-COIL-HELIX DOMAIN CONTAINING 2/NUR77"/>
    <property type="match status" value="1"/>
</dbReference>
<protein>
    <recommendedName>
        <fullName evidence="3">CHCH domain-containing protein</fullName>
    </recommendedName>
</protein>
<dbReference type="PANTHER" id="PTHR13523:SF2">
    <property type="entry name" value="COILED-COIL-HELIX-COILED-COIL-HELIX DOMAIN CONTAINING 2, ISOFORM A-RELATED"/>
    <property type="match status" value="1"/>
</dbReference>
<feature type="region of interest" description="Disordered" evidence="2">
    <location>
        <begin position="26"/>
        <end position="69"/>
    </location>
</feature>
<dbReference type="GO" id="GO:0005634">
    <property type="term" value="C:nucleus"/>
    <property type="evidence" value="ECO:0007669"/>
    <property type="project" value="TreeGrafter"/>
</dbReference>
<dbReference type="AlphaFoldDB" id="A0A9J6F8L9"/>
<dbReference type="EMBL" id="JABSTU010000001">
    <property type="protein sequence ID" value="KAH8042189.1"/>
    <property type="molecule type" value="Genomic_DNA"/>
</dbReference>
<gene>
    <name evidence="4" type="ORF">HPB51_021273</name>
</gene>
<reference evidence="4" key="1">
    <citation type="journal article" date="2020" name="Cell">
        <title>Large-Scale Comparative Analyses of Tick Genomes Elucidate Their Genetic Diversity and Vector Capacities.</title>
        <authorList>
            <consortium name="Tick Genome and Microbiome Consortium (TIGMIC)"/>
            <person name="Jia N."/>
            <person name="Wang J."/>
            <person name="Shi W."/>
            <person name="Du L."/>
            <person name="Sun Y."/>
            <person name="Zhan W."/>
            <person name="Jiang J.F."/>
            <person name="Wang Q."/>
            <person name="Zhang B."/>
            <person name="Ji P."/>
            <person name="Bell-Sakyi L."/>
            <person name="Cui X.M."/>
            <person name="Yuan T.T."/>
            <person name="Jiang B.G."/>
            <person name="Yang W.F."/>
            <person name="Lam T.T."/>
            <person name="Chang Q.C."/>
            <person name="Ding S.J."/>
            <person name="Wang X.J."/>
            <person name="Zhu J.G."/>
            <person name="Ruan X.D."/>
            <person name="Zhao L."/>
            <person name="Wei J.T."/>
            <person name="Ye R.Z."/>
            <person name="Que T.C."/>
            <person name="Du C.H."/>
            <person name="Zhou Y.H."/>
            <person name="Cheng J.X."/>
            <person name="Dai P.F."/>
            <person name="Guo W.B."/>
            <person name="Han X.H."/>
            <person name="Huang E.J."/>
            <person name="Li L.F."/>
            <person name="Wei W."/>
            <person name="Gao Y.C."/>
            <person name="Liu J.Z."/>
            <person name="Shao H.Z."/>
            <person name="Wang X."/>
            <person name="Wang C.C."/>
            <person name="Yang T.C."/>
            <person name="Huo Q.B."/>
            <person name="Li W."/>
            <person name="Chen H.Y."/>
            <person name="Chen S.E."/>
            <person name="Zhou L.G."/>
            <person name="Ni X.B."/>
            <person name="Tian J.H."/>
            <person name="Sheng Y."/>
            <person name="Liu T."/>
            <person name="Pan Y.S."/>
            <person name="Xia L.Y."/>
            <person name="Li J."/>
            <person name="Zhao F."/>
            <person name="Cao W.C."/>
        </authorList>
    </citation>
    <scope>NUCLEOTIDE SEQUENCE</scope>
    <source>
        <strain evidence="4">Rmic-2018</strain>
    </source>
</reference>
<evidence type="ECO:0000259" key="3">
    <source>
        <dbReference type="Pfam" id="PF06747"/>
    </source>
</evidence>
<accession>A0A9J6F8L9</accession>
<evidence type="ECO:0000256" key="2">
    <source>
        <dbReference type="SAM" id="MobiDB-lite"/>
    </source>
</evidence>
<sequence>MVVWAFGPVSLALTAVERDLDASKTSWMRRAPAPPPTRAPAAPAPARAAAAPTQPVPTQAHPPAPMMSQPQQPGMFAQMATTAAGVAVGSAVGHTIGHALTGSFGGGGAEAAPAAAAPAAAAPPMQPQQQLSGPCQYELKQFLECAQNQHDISLCEGFNQVLKECRLQHGEWRL</sequence>